<evidence type="ECO:0000256" key="1">
    <source>
        <dbReference type="ARBA" id="ARBA00022723"/>
    </source>
</evidence>
<dbReference type="InterPro" id="IPR013083">
    <property type="entry name" value="Znf_RING/FYVE/PHD"/>
</dbReference>
<dbReference type="InterPro" id="IPR019786">
    <property type="entry name" value="Zinc_finger_PHD-type_CS"/>
</dbReference>
<keyword evidence="1" id="KW-0479">Metal-binding</keyword>
<dbReference type="PROSITE" id="PS01359">
    <property type="entry name" value="ZF_PHD_1"/>
    <property type="match status" value="1"/>
</dbReference>
<gene>
    <name evidence="7" type="ORF">Vretimale_148</name>
</gene>
<evidence type="ECO:0000259" key="6">
    <source>
        <dbReference type="PROSITE" id="PS50016"/>
    </source>
</evidence>
<evidence type="ECO:0000256" key="2">
    <source>
        <dbReference type="ARBA" id="ARBA00022771"/>
    </source>
</evidence>
<dbReference type="Pfam" id="PF00628">
    <property type="entry name" value="PHD"/>
    <property type="match status" value="1"/>
</dbReference>
<dbReference type="SMART" id="SM00249">
    <property type="entry name" value="PHD"/>
    <property type="match status" value="1"/>
</dbReference>
<dbReference type="Gene3D" id="3.30.40.10">
    <property type="entry name" value="Zinc/RING finger domain, C3HC4 (zinc finger)"/>
    <property type="match status" value="1"/>
</dbReference>
<feature type="compositionally biased region" description="Gly residues" evidence="5">
    <location>
        <begin position="302"/>
        <end position="338"/>
    </location>
</feature>
<feature type="region of interest" description="Disordered" evidence="5">
    <location>
        <begin position="289"/>
        <end position="404"/>
    </location>
</feature>
<dbReference type="PROSITE" id="PS50016">
    <property type="entry name" value="ZF_PHD_2"/>
    <property type="match status" value="1"/>
</dbReference>
<dbReference type="AlphaFoldDB" id="A0A8J4FY35"/>
<feature type="compositionally biased region" description="Low complexity" evidence="5">
    <location>
        <begin position="185"/>
        <end position="205"/>
    </location>
</feature>
<name>A0A8J4FY35_9CHLO</name>
<comment type="caution">
    <text evidence="7">The sequence shown here is derived from an EMBL/GenBank/DDBJ whole genome shotgun (WGS) entry which is preliminary data.</text>
</comment>
<evidence type="ECO:0000256" key="4">
    <source>
        <dbReference type="PROSITE-ProRule" id="PRU00146"/>
    </source>
</evidence>
<organism evidence="7 8">
    <name type="scientific">Volvox reticuliferus</name>
    <dbReference type="NCBI Taxonomy" id="1737510"/>
    <lineage>
        <taxon>Eukaryota</taxon>
        <taxon>Viridiplantae</taxon>
        <taxon>Chlorophyta</taxon>
        <taxon>core chlorophytes</taxon>
        <taxon>Chlorophyceae</taxon>
        <taxon>CS clade</taxon>
        <taxon>Chlamydomonadales</taxon>
        <taxon>Volvocaceae</taxon>
        <taxon>Volvox</taxon>
    </lineage>
</organism>
<protein>
    <recommendedName>
        <fullName evidence="6">PHD-type domain-containing protein</fullName>
    </recommendedName>
</protein>
<evidence type="ECO:0000256" key="5">
    <source>
        <dbReference type="SAM" id="MobiDB-lite"/>
    </source>
</evidence>
<evidence type="ECO:0000313" key="8">
    <source>
        <dbReference type="Proteomes" id="UP000722791"/>
    </source>
</evidence>
<sequence length="404" mass="41327">MLRVGLDDRSSAGTAPGTLREECVCCEAVAATCATDQNCGWQKTCVWYQASRGRVSIPQNSGTVAIDQRLLESAFERFNTLKKKEGINQLRVALEEMGLRLSLKELAAALTTLGLTWGRPTQRQMTEAFDQFGQLHELYGEDEAIGMVAGMLGFKSTAAARKQIVEAGHLEARKRGRPAGLRARSGCTASASSTDSCSESVVSSKDSQEDDGMDPDARCVVCGEAEVGSQGDMLFCDGCNACFHMSCLTPPLTSIPTGDWFCRNCKRYRPTVSGYGPCGNGRGGGDGGGDDGALGIGQALLGPGGGDEAGNGGGDDGGGDSGGDGALGIGQGSGGSGSSDGDKDGGGASVKGQGLLGPDRHVASGHAPGGSGSGDGGVSGLHSRQRANKGNRPAEILHSLKNCK</sequence>
<reference evidence="7" key="1">
    <citation type="journal article" date="2021" name="Proc. Natl. Acad. Sci. U.S.A.">
        <title>Three genomes in the algal genus Volvox reveal the fate of a haploid sex-determining region after a transition to homothallism.</title>
        <authorList>
            <person name="Yamamoto K."/>
            <person name="Hamaji T."/>
            <person name="Kawai-Toyooka H."/>
            <person name="Matsuzaki R."/>
            <person name="Takahashi F."/>
            <person name="Nishimura Y."/>
            <person name="Kawachi M."/>
            <person name="Noguchi H."/>
            <person name="Minakuchi Y."/>
            <person name="Umen J.G."/>
            <person name="Toyoda A."/>
            <person name="Nozaki H."/>
        </authorList>
    </citation>
    <scope>NUCLEOTIDE SEQUENCE</scope>
    <source>
        <strain evidence="7">NIES-3785</strain>
    </source>
</reference>
<accession>A0A8J4FY35</accession>
<feature type="compositionally biased region" description="Gly residues" evidence="5">
    <location>
        <begin position="367"/>
        <end position="379"/>
    </location>
</feature>
<dbReference type="PANTHER" id="PTHR24102">
    <property type="entry name" value="PHD FINGER PROTEIN"/>
    <property type="match status" value="1"/>
</dbReference>
<feature type="domain" description="PHD-type" evidence="6">
    <location>
        <begin position="216"/>
        <end position="268"/>
    </location>
</feature>
<evidence type="ECO:0000256" key="3">
    <source>
        <dbReference type="ARBA" id="ARBA00022833"/>
    </source>
</evidence>
<dbReference type="InterPro" id="IPR019787">
    <property type="entry name" value="Znf_PHD-finger"/>
</dbReference>
<dbReference type="PANTHER" id="PTHR24102:SF28">
    <property type="entry name" value="PHD-TYPE DOMAIN-CONTAINING PROTEIN"/>
    <property type="match status" value="1"/>
</dbReference>
<evidence type="ECO:0000313" key="7">
    <source>
        <dbReference type="EMBL" id="GIL93912.1"/>
    </source>
</evidence>
<keyword evidence="3" id="KW-0862">Zinc</keyword>
<keyword evidence="2 4" id="KW-0863">Zinc-finger</keyword>
<dbReference type="InterPro" id="IPR001965">
    <property type="entry name" value="Znf_PHD"/>
</dbReference>
<dbReference type="EMBL" id="BNCQ01000001">
    <property type="protein sequence ID" value="GIL93912.1"/>
    <property type="molecule type" value="Genomic_DNA"/>
</dbReference>
<feature type="region of interest" description="Disordered" evidence="5">
    <location>
        <begin position="175"/>
        <end position="213"/>
    </location>
</feature>
<dbReference type="GO" id="GO:0008270">
    <property type="term" value="F:zinc ion binding"/>
    <property type="evidence" value="ECO:0007669"/>
    <property type="project" value="UniProtKB-KW"/>
</dbReference>
<dbReference type="Proteomes" id="UP000722791">
    <property type="component" value="Unassembled WGS sequence"/>
</dbReference>
<dbReference type="SUPFAM" id="SSF57903">
    <property type="entry name" value="FYVE/PHD zinc finger"/>
    <property type="match status" value="1"/>
</dbReference>
<proteinExistence type="predicted"/>
<dbReference type="InterPro" id="IPR011011">
    <property type="entry name" value="Znf_FYVE_PHD"/>
</dbReference>